<reference evidence="2" key="1">
    <citation type="journal article" date="2024" name="Proc. Natl. Acad. Sci. U.S.A.">
        <title>Extraordinary preservation of gene collinearity over three hundred million years revealed in homosporous lycophytes.</title>
        <authorList>
            <person name="Li C."/>
            <person name="Wickell D."/>
            <person name="Kuo L.Y."/>
            <person name="Chen X."/>
            <person name="Nie B."/>
            <person name="Liao X."/>
            <person name="Peng D."/>
            <person name="Ji J."/>
            <person name="Jenkins J."/>
            <person name="Williams M."/>
            <person name="Shu S."/>
            <person name="Plott C."/>
            <person name="Barry K."/>
            <person name="Rajasekar S."/>
            <person name="Grimwood J."/>
            <person name="Han X."/>
            <person name="Sun S."/>
            <person name="Hou Z."/>
            <person name="He W."/>
            <person name="Dai G."/>
            <person name="Sun C."/>
            <person name="Schmutz J."/>
            <person name="Leebens-Mack J.H."/>
            <person name="Li F.W."/>
            <person name="Wang L."/>
        </authorList>
    </citation>
    <scope>NUCLEOTIDE SEQUENCE [LARGE SCALE GENOMIC DNA]</scope>
    <source>
        <strain evidence="2">cv. PW_Plant_1</strain>
    </source>
</reference>
<proteinExistence type="predicted"/>
<evidence type="ECO:0000313" key="2">
    <source>
        <dbReference type="Proteomes" id="UP001162992"/>
    </source>
</evidence>
<keyword evidence="2" id="KW-1185">Reference proteome</keyword>
<comment type="caution">
    <text evidence="1">The sequence shown here is derived from an EMBL/GenBank/DDBJ whole genome shotgun (WGS) entry which is preliminary data.</text>
</comment>
<evidence type="ECO:0000313" key="1">
    <source>
        <dbReference type="EMBL" id="KAJ7523414.1"/>
    </source>
</evidence>
<dbReference type="Proteomes" id="UP001162992">
    <property type="component" value="Chromosome 18"/>
</dbReference>
<organism evidence="1 2">
    <name type="scientific">Diphasiastrum complanatum</name>
    <name type="common">Issler's clubmoss</name>
    <name type="synonym">Lycopodium complanatum</name>
    <dbReference type="NCBI Taxonomy" id="34168"/>
    <lineage>
        <taxon>Eukaryota</taxon>
        <taxon>Viridiplantae</taxon>
        <taxon>Streptophyta</taxon>
        <taxon>Embryophyta</taxon>
        <taxon>Tracheophyta</taxon>
        <taxon>Lycopodiopsida</taxon>
        <taxon>Lycopodiales</taxon>
        <taxon>Lycopodiaceae</taxon>
        <taxon>Lycopodioideae</taxon>
        <taxon>Diphasiastrum</taxon>
    </lineage>
</organism>
<sequence>MDSSPGGKFLRMEYNLSTKNADYIRQHFYASNSKSVSSNSLSSDESEYKDTRIHPTVDGSASRMSGEDSERLNLLAAFKKQASQFPYPVRSFNGMGNNYIHRGKSKCMNEILEQFSTPIPRSEQHVHNTAVSSDLSEVLLLTSERKNQRVQKKFVHEKPADPHARSVAPNVAEEGWPFAGLTVKSLGSLGGIRDANCMEQLLVRCATALETHDITLAQQIMWVLNNIVSAEGDPNQRVSACFLRALVLRASRTVPNLIPNVASTIQSTKILSAIKLAEFVDLIPWYRFGFSAANGAILEAFEGKKMVHIVDFSTTYCMQWPTLIDALAKRPEGPPHLRLTVHGQRPSVPPSLALSYDDLGMKLLHFARLRNVFLEFKVVPVDVAQLKPYMFDLRQDETVAVNCQLKWHYIPEESINLSSQRDEFLRMIRSLNPSVVTLVDEDSDLASPSLVSRLKVAFNYFWIPFDALETFMPRDSKQRLEYEGDIGAKIENLIAYEGLQRIERIESKEKWIQRMSNASFQSIRFSEDVISNVKSMLADHAAGWGLKREDDAILLTWKGHNAVFATAWVPHTSIRGL</sequence>
<gene>
    <name evidence="1" type="ORF">O6H91_18G050300</name>
</gene>
<name>A0ACC2B0V9_DIPCM</name>
<accession>A0ACC2B0V9</accession>
<protein>
    <submittedName>
        <fullName evidence="1">Uncharacterized protein</fullName>
    </submittedName>
</protein>
<dbReference type="EMBL" id="CM055109">
    <property type="protein sequence ID" value="KAJ7523414.1"/>
    <property type="molecule type" value="Genomic_DNA"/>
</dbReference>